<name>A0A345C3L1_9BACI</name>
<feature type="domain" description="HNH nuclease" evidence="1">
    <location>
        <begin position="23"/>
        <end position="66"/>
    </location>
</feature>
<dbReference type="OrthoDB" id="9757917at2"/>
<dbReference type="GO" id="GO:0004519">
    <property type="term" value="F:endonuclease activity"/>
    <property type="evidence" value="ECO:0007669"/>
    <property type="project" value="UniProtKB-KW"/>
</dbReference>
<reference evidence="2 3" key="1">
    <citation type="journal article" date="2018" name="J. Microbiol.">
        <title>Salicibibacter kimchii gen. nov., sp. nov., a moderately halophilic and alkalitolerant bacterium in the family Bacillaceae, isolated from kimchi.</title>
        <authorList>
            <person name="Jang J.Y."/>
            <person name="Oh Y.J."/>
            <person name="Lim S.K."/>
            <person name="Park H.K."/>
            <person name="Lee C."/>
            <person name="Kim J.Y."/>
            <person name="Lee M.A."/>
            <person name="Choi H.J."/>
        </authorList>
    </citation>
    <scope>NUCLEOTIDE SEQUENCE [LARGE SCALE GENOMIC DNA]</scope>
    <source>
        <strain evidence="2 3">NKC1-1</strain>
    </source>
</reference>
<evidence type="ECO:0000313" key="3">
    <source>
        <dbReference type="Proteomes" id="UP000252100"/>
    </source>
</evidence>
<dbReference type="InterPro" id="IPR003615">
    <property type="entry name" value="HNH_nuc"/>
</dbReference>
<dbReference type="KEGG" id="rue:DT065_00345"/>
<dbReference type="Gene3D" id="3.90.75.20">
    <property type="match status" value="1"/>
</dbReference>
<dbReference type="AlphaFoldDB" id="A0A345C3L1"/>
<accession>A0A345C3L1</accession>
<evidence type="ECO:0000313" key="2">
    <source>
        <dbReference type="EMBL" id="AXF57792.1"/>
    </source>
</evidence>
<dbReference type="InterPro" id="IPR044925">
    <property type="entry name" value="His-Me_finger_sf"/>
</dbReference>
<proteinExistence type="predicted"/>
<dbReference type="SUPFAM" id="SSF54060">
    <property type="entry name" value="His-Me finger endonucleases"/>
    <property type="match status" value="1"/>
</dbReference>
<dbReference type="EMBL" id="CP031092">
    <property type="protein sequence ID" value="AXF57792.1"/>
    <property type="molecule type" value="Genomic_DNA"/>
</dbReference>
<keyword evidence="3" id="KW-1185">Reference proteome</keyword>
<dbReference type="Proteomes" id="UP000252100">
    <property type="component" value="Chromosome"/>
</dbReference>
<keyword evidence="2" id="KW-0540">Nuclease</keyword>
<protein>
    <submittedName>
        <fullName evidence="2">HNH endonuclease</fullName>
    </submittedName>
</protein>
<keyword evidence="2" id="KW-0378">Hydrolase</keyword>
<sequence>MDGYRFTRDEDTGYYRCNSIRKRLHQYVWEKENGKAAEGYHVHHGDENKSNNHIENLVLLSGSSHMSFHQSQLTDEEIELMRENLTHNARPKASEWHRSLAGREWHKKQYEKVKDRLHAKIPLTCELCGNDFTNIKRTRFCSKKCKAKWRREQGLDDVERTCLVCEKKFTINKYFKSKTCSKSCGNVIRAKTIKERASS</sequence>
<evidence type="ECO:0000259" key="1">
    <source>
        <dbReference type="Pfam" id="PF13392"/>
    </source>
</evidence>
<organism evidence="2 3">
    <name type="scientific">Salicibibacter kimchii</name>
    <dbReference type="NCBI Taxonomy" id="2099786"/>
    <lineage>
        <taxon>Bacteria</taxon>
        <taxon>Bacillati</taxon>
        <taxon>Bacillota</taxon>
        <taxon>Bacilli</taxon>
        <taxon>Bacillales</taxon>
        <taxon>Bacillaceae</taxon>
        <taxon>Salicibibacter</taxon>
    </lineage>
</organism>
<keyword evidence="2" id="KW-0255">Endonuclease</keyword>
<gene>
    <name evidence="2" type="ORF">DT065_00345</name>
</gene>
<dbReference type="Pfam" id="PF13392">
    <property type="entry name" value="HNH_3"/>
    <property type="match status" value="1"/>
</dbReference>